<protein>
    <submittedName>
        <fullName evidence="1">Uncharacterized protein</fullName>
    </submittedName>
</protein>
<organism evidence="1">
    <name type="scientific">Ralstonia solanacearum</name>
    <name type="common">Pseudomonas solanacearum</name>
    <dbReference type="NCBI Taxonomy" id="305"/>
    <lineage>
        <taxon>Bacteria</taxon>
        <taxon>Pseudomonadati</taxon>
        <taxon>Pseudomonadota</taxon>
        <taxon>Betaproteobacteria</taxon>
        <taxon>Burkholderiales</taxon>
        <taxon>Burkholderiaceae</taxon>
        <taxon>Ralstonia</taxon>
        <taxon>Ralstonia solanacearum species complex</taxon>
    </lineage>
</organism>
<gene>
    <name evidence="1" type="ORF">PSS4_v1_1070010</name>
</gene>
<proteinExistence type="predicted"/>
<accession>A0A0S4UBI3</accession>
<name>A0A0S4UBI3_RALSL</name>
<evidence type="ECO:0000313" key="1">
    <source>
        <dbReference type="EMBL" id="CUV19577.1"/>
    </source>
</evidence>
<dbReference type="AlphaFoldDB" id="A0A0S4UBI3"/>
<sequence length="74" mass="8196">MGYINPVLELPAAQKLAALPLEQRLAIAAVFRELRGAADDLAESSWRRRKCRDGELLAGRRHLFTSPGPRTRAA</sequence>
<reference evidence="1" key="1">
    <citation type="submission" date="2015-10" db="EMBL/GenBank/DDBJ databases">
        <authorList>
            <person name="Gilbert D.G."/>
        </authorList>
    </citation>
    <scope>NUCLEOTIDE SEQUENCE</scope>
    <source>
        <strain evidence="1">Phyl III-seqv23</strain>
    </source>
</reference>
<dbReference type="EMBL" id="LN899821">
    <property type="protein sequence ID" value="CUV19577.1"/>
    <property type="molecule type" value="Genomic_DNA"/>
</dbReference>